<proteinExistence type="predicted"/>
<reference evidence="1" key="1">
    <citation type="submission" date="2014-09" db="EMBL/GenBank/DDBJ databases">
        <title>Cryptic plasmid from halophilic bacteria.</title>
        <authorList>
            <person name="Tanaka R."/>
            <person name="Tokunaga H."/>
        </authorList>
    </citation>
    <scope>NUCLEOTIDE SEQUENCE</scope>
    <source>
        <strain evidence="1">40</strain>
        <plasmid evidence="1">pHAL40</plasmid>
    </source>
</reference>
<accession>A0A090BXB8</accession>
<name>A0A090BXB8_9GAMM</name>
<keyword evidence="1" id="KW-0614">Plasmid</keyword>
<organism evidence="1">
    <name type="scientific">Halomonas sp. 40</name>
    <dbReference type="NCBI Taxonomy" id="223901"/>
    <lineage>
        <taxon>Bacteria</taxon>
        <taxon>Pseudomonadati</taxon>
        <taxon>Pseudomonadota</taxon>
        <taxon>Gammaproteobacteria</taxon>
        <taxon>Oceanospirillales</taxon>
        <taxon>Halomonadaceae</taxon>
        <taxon>Halomonas</taxon>
    </lineage>
</organism>
<geneLocation type="plasmid" evidence="1">
    <name>pHAL40</name>
</geneLocation>
<dbReference type="RefSeq" id="WP_176705757.1">
    <property type="nucleotide sequence ID" value="NZ_AB987830.1"/>
</dbReference>
<dbReference type="AlphaFoldDB" id="A0A090BXB8"/>
<dbReference type="EMBL" id="AB987830">
    <property type="protein sequence ID" value="BAP60113.1"/>
    <property type="molecule type" value="Genomic_DNA"/>
</dbReference>
<evidence type="ECO:0000313" key="1">
    <source>
        <dbReference type="EMBL" id="BAP60113.1"/>
    </source>
</evidence>
<protein>
    <submittedName>
        <fullName evidence="1">Uncharacterized protein</fullName>
    </submittedName>
</protein>
<sequence length="90" mass="10160">MARPRSITPDEVDTWLALLLEATFSGDIDTPQAARLGLLGIASDATQYPYDVPPARQVTLLLTWAEQWISPADWSRLAARVRKRRQRNGR</sequence>